<gene>
    <name evidence="1" type="ORF">BMWSH_1695</name>
</gene>
<organism evidence="1 2">
    <name type="scientific">Priestia megaterium (strain WSH-002)</name>
    <name type="common">Bacillus megaterium</name>
    <dbReference type="NCBI Taxonomy" id="1006007"/>
    <lineage>
        <taxon>Bacteria</taxon>
        <taxon>Bacillati</taxon>
        <taxon>Bacillota</taxon>
        <taxon>Bacilli</taxon>
        <taxon>Bacillales</taxon>
        <taxon>Bacillaceae</taxon>
        <taxon>Priestia</taxon>
    </lineage>
</organism>
<accession>A0A8D3X025</accession>
<evidence type="ECO:0000313" key="1">
    <source>
        <dbReference type="EMBL" id="AEN88577.1"/>
    </source>
</evidence>
<proteinExistence type="predicted"/>
<dbReference type="AlphaFoldDB" id="A0A8D3X025"/>
<name>A0A8D3X025_PRIMW</name>
<reference evidence="1 2" key="1">
    <citation type="journal article" date="2011" name="J. Bacteriol.">
        <title>Complete genome sequence of the industrial strain Bacillus megaterium WSH-002.</title>
        <authorList>
            <person name="Liu L."/>
            <person name="Li Y."/>
            <person name="Zhang J."/>
            <person name="Zou W."/>
            <person name="Zhou Z."/>
            <person name="Liu J."/>
            <person name="Li X."/>
            <person name="Wang L."/>
            <person name="Chen J."/>
        </authorList>
    </citation>
    <scope>NUCLEOTIDE SEQUENCE [LARGE SCALE GENOMIC DNA]</scope>
    <source>
        <strain evidence="1 2">WSH-002</strain>
    </source>
</reference>
<dbReference type="KEGG" id="bmh:BMWSH_1695"/>
<dbReference type="EMBL" id="CP003017">
    <property type="protein sequence ID" value="AEN88577.1"/>
    <property type="molecule type" value="Genomic_DNA"/>
</dbReference>
<dbReference type="Proteomes" id="UP000001283">
    <property type="component" value="Chromosome"/>
</dbReference>
<protein>
    <submittedName>
        <fullName evidence="1">Uncharacterized protein</fullName>
    </submittedName>
</protein>
<evidence type="ECO:0000313" key="2">
    <source>
        <dbReference type="Proteomes" id="UP000001283"/>
    </source>
</evidence>
<sequence length="54" mass="6302">MSLRRGGADNKQQRGWDKNILAQVKNEPLINMFDEWFVFCDGEYSLIYFVPSSS</sequence>